<dbReference type="EMBL" id="BDGG01000005">
    <property type="protein sequence ID" value="GAU99235.1"/>
    <property type="molecule type" value="Genomic_DNA"/>
</dbReference>
<dbReference type="OrthoDB" id="10252740at2759"/>
<evidence type="ECO:0000259" key="4">
    <source>
        <dbReference type="PROSITE" id="PS50822"/>
    </source>
</evidence>
<dbReference type="SMART" id="SM00949">
    <property type="entry name" value="PAZ"/>
    <property type="match status" value="1"/>
</dbReference>
<dbReference type="SMART" id="SM00950">
    <property type="entry name" value="Piwi"/>
    <property type="match status" value="1"/>
</dbReference>
<organism evidence="5 6">
    <name type="scientific">Ramazzottius varieornatus</name>
    <name type="common">Water bear</name>
    <name type="synonym">Tardigrade</name>
    <dbReference type="NCBI Taxonomy" id="947166"/>
    <lineage>
        <taxon>Eukaryota</taxon>
        <taxon>Metazoa</taxon>
        <taxon>Ecdysozoa</taxon>
        <taxon>Tardigrada</taxon>
        <taxon>Eutardigrada</taxon>
        <taxon>Parachela</taxon>
        <taxon>Hypsibioidea</taxon>
        <taxon>Ramazzottiidae</taxon>
        <taxon>Ramazzottius</taxon>
    </lineage>
</organism>
<dbReference type="InterPro" id="IPR012337">
    <property type="entry name" value="RNaseH-like_sf"/>
</dbReference>
<dbReference type="STRING" id="947166.A0A1D1VEN9"/>
<proteinExistence type="inferred from homology"/>
<dbReference type="InterPro" id="IPR036397">
    <property type="entry name" value="RNaseH_sf"/>
</dbReference>
<dbReference type="InterPro" id="IPR032472">
    <property type="entry name" value="ArgoL2"/>
</dbReference>
<feature type="compositionally biased region" description="Basic and acidic residues" evidence="2">
    <location>
        <begin position="32"/>
        <end position="51"/>
    </location>
</feature>
<dbReference type="InterPro" id="IPR003100">
    <property type="entry name" value="PAZ_dom"/>
</dbReference>
<dbReference type="AlphaFoldDB" id="A0A1D1VEN9"/>
<dbReference type="Gene3D" id="3.30.420.10">
    <property type="entry name" value="Ribonuclease H-like superfamily/Ribonuclease H"/>
    <property type="match status" value="1"/>
</dbReference>
<name>A0A1D1VEN9_RAMVA</name>
<dbReference type="CDD" id="cd04657">
    <property type="entry name" value="Piwi_ago-like"/>
    <property type="match status" value="1"/>
</dbReference>
<dbReference type="Pfam" id="PF02171">
    <property type="entry name" value="Piwi"/>
    <property type="match status" value="1"/>
</dbReference>
<keyword evidence="6" id="KW-1185">Reference proteome</keyword>
<comment type="similarity">
    <text evidence="1">Belongs to the argonaute family.</text>
</comment>
<dbReference type="Proteomes" id="UP000186922">
    <property type="component" value="Unassembled WGS sequence"/>
</dbReference>
<dbReference type="PROSITE" id="PS50821">
    <property type="entry name" value="PAZ"/>
    <property type="match status" value="1"/>
</dbReference>
<dbReference type="InterPro" id="IPR003165">
    <property type="entry name" value="Piwi"/>
</dbReference>
<evidence type="ECO:0000313" key="6">
    <source>
        <dbReference type="Proteomes" id="UP000186922"/>
    </source>
</evidence>
<feature type="compositionally biased region" description="Polar residues" evidence="2">
    <location>
        <begin position="600"/>
        <end position="615"/>
    </location>
</feature>
<feature type="domain" description="Piwi" evidence="4">
    <location>
        <begin position="690"/>
        <end position="985"/>
    </location>
</feature>
<evidence type="ECO:0000256" key="1">
    <source>
        <dbReference type="RuleBase" id="RU361178"/>
    </source>
</evidence>
<accession>A0A1D1VEN9</accession>
<feature type="domain" description="PAZ" evidence="3">
    <location>
        <begin position="398"/>
        <end position="527"/>
    </location>
</feature>
<dbReference type="SUPFAM" id="SSF53098">
    <property type="entry name" value="Ribonuclease H-like"/>
    <property type="match status" value="1"/>
</dbReference>
<sequence length="1025" mass="113562">MSDRGRGGRGGRGRGEQRGRGVSNRGRGGQGRNERGGHDRGGRDDGGDRENFPPPQSAQQRPQPVQPRADVAPVAPPSAVSVSGPQGNAWGARPVQPQPAPVPQVSQPRAAGSPSTSIPSVAGPLTVPEDRQRQDPPVAKSENKPTASKSAEADVPATSMQALSLSSGPLQAPMQRPPNGFGTRGVPILIAVNHYDIHFKDGSEIHWYSLKLAASANGKPVPSPLRPALKREIMSKFRQQNPELVLGGGRGMEIAFNKADEVFSAKSLPFAGERTVNFVMKVDGDSREYQVTVTLNKVRDFKAAAMQESLRKNKLDYLGMTVEDRQRALDTIFRQGFLSSQHVIEVGRSLFVPSQKTRLPEGLETMRKVFASIRMSGLAHGLALVLNTSEGAFYKVQLVLDYLRDRGADIPPAKNPNAATFTFSEDGAYFTEEYLKNLKVTYKTAATPTQKSYEATKTVRGLSQRGASDTKFPLQEEGQPPRQITVQQYFLTHYNIVLKYPKLQLIQASTDPQRPVYLPMEICMVKKNQQIGDRASQQVIQAMIKLCAAPAPDRMAATQQERLKIAQPENNVLNEFGVVIGNNMAVVQARVLPTPQITQGNKSFSVSTQHGQSWQSDRDRLEEPKHLQHWILIWLGARKENRFVGDLKRTGGTLGMNIADPWHELELNPRNVMKNLKDHITDIKDKDLQLIFFVVMDEYLYKAIKQMGDVDLGVRSQVIKGKNANDRCMANILRKVNVKLGGSNHKPQLPAFITAKKVMVIGADVTHPGGGALRSRPSLAAVVGSTDTKLLKYKAEIRAQVNVGGKLLEIIENLEDMVTRLFVAHKEAPDMIFYYRDGVSEGQYSQILTYEFAAIVRAYSRLYKKEPKITCIVVTKRHITRMKCKNDREGVGKAANVPPGTVADKDFCGVEIFDWYMVSHYGIQGTSRPAHYIVLLDQNHLTADQLQELSYSLAYGYARCTRSVSLPIPVYYAHHAAFRARDHLGDGMYPDLGSDNALKRREALQDINRKVTLSDDFKNGGMYFL</sequence>
<dbReference type="PANTHER" id="PTHR22891">
    <property type="entry name" value="EUKARYOTIC TRANSLATION INITIATION FACTOR 2C"/>
    <property type="match status" value="1"/>
</dbReference>
<feature type="region of interest" description="Disordered" evidence="2">
    <location>
        <begin position="1"/>
        <end position="158"/>
    </location>
</feature>
<feature type="region of interest" description="Disordered" evidence="2">
    <location>
        <begin position="456"/>
        <end position="478"/>
    </location>
</feature>
<feature type="region of interest" description="Disordered" evidence="2">
    <location>
        <begin position="600"/>
        <end position="620"/>
    </location>
</feature>
<dbReference type="Pfam" id="PF02170">
    <property type="entry name" value="PAZ"/>
    <property type="match status" value="1"/>
</dbReference>
<dbReference type="InterPro" id="IPR045246">
    <property type="entry name" value="Piwi_ago-like"/>
</dbReference>
<protein>
    <submittedName>
        <fullName evidence="5">Uncharacterized protein</fullName>
    </submittedName>
</protein>
<dbReference type="InterPro" id="IPR036085">
    <property type="entry name" value="PAZ_dom_sf"/>
</dbReference>
<evidence type="ECO:0000259" key="3">
    <source>
        <dbReference type="PROSITE" id="PS50821"/>
    </source>
</evidence>
<comment type="caution">
    <text evidence="5">The sequence shown here is derived from an EMBL/GenBank/DDBJ whole genome shotgun (WGS) entry which is preliminary data.</text>
</comment>
<feature type="compositionally biased region" description="Low complexity" evidence="2">
    <location>
        <begin position="57"/>
        <end position="86"/>
    </location>
</feature>
<reference evidence="5 6" key="1">
    <citation type="journal article" date="2016" name="Nat. Commun.">
        <title>Extremotolerant tardigrade genome and improved radiotolerance of human cultured cells by tardigrade-unique protein.</title>
        <authorList>
            <person name="Hashimoto T."/>
            <person name="Horikawa D.D."/>
            <person name="Saito Y."/>
            <person name="Kuwahara H."/>
            <person name="Kozuka-Hata H."/>
            <person name="Shin-I T."/>
            <person name="Minakuchi Y."/>
            <person name="Ohishi K."/>
            <person name="Motoyama A."/>
            <person name="Aizu T."/>
            <person name="Enomoto A."/>
            <person name="Kondo K."/>
            <person name="Tanaka S."/>
            <person name="Hara Y."/>
            <person name="Koshikawa S."/>
            <person name="Sagara H."/>
            <person name="Miura T."/>
            <person name="Yokobori S."/>
            <person name="Miyagawa K."/>
            <person name="Suzuki Y."/>
            <person name="Kubo T."/>
            <person name="Oyama M."/>
            <person name="Kohara Y."/>
            <person name="Fujiyama A."/>
            <person name="Arakawa K."/>
            <person name="Katayama T."/>
            <person name="Toyoda A."/>
            <person name="Kunieda T."/>
        </authorList>
    </citation>
    <scope>NUCLEOTIDE SEQUENCE [LARGE SCALE GENOMIC DNA]</scope>
    <source>
        <strain evidence="5 6">YOKOZUNA-1</strain>
    </source>
</reference>
<dbReference type="PROSITE" id="PS50822">
    <property type="entry name" value="PIWI"/>
    <property type="match status" value="1"/>
</dbReference>
<dbReference type="CDD" id="cd02846">
    <property type="entry name" value="PAZ_argonaute_like"/>
    <property type="match status" value="1"/>
</dbReference>
<dbReference type="Gene3D" id="2.170.260.10">
    <property type="entry name" value="paz domain"/>
    <property type="match status" value="1"/>
</dbReference>
<dbReference type="Pfam" id="PF16488">
    <property type="entry name" value="ArgoL2"/>
    <property type="match status" value="1"/>
</dbReference>
<evidence type="ECO:0000256" key="2">
    <source>
        <dbReference type="SAM" id="MobiDB-lite"/>
    </source>
</evidence>
<dbReference type="Gene3D" id="3.40.50.2300">
    <property type="match status" value="1"/>
</dbReference>
<gene>
    <name evidence="5" type="primary">RvY_10267-1</name>
    <name evidence="5" type="synonym">RvY_10267.1</name>
    <name evidence="5" type="ORF">RvY_10267</name>
</gene>
<dbReference type="SUPFAM" id="SSF101690">
    <property type="entry name" value="PAZ domain"/>
    <property type="match status" value="1"/>
</dbReference>
<evidence type="ECO:0000313" key="5">
    <source>
        <dbReference type="EMBL" id="GAU99235.1"/>
    </source>
</evidence>
<dbReference type="GO" id="GO:0003723">
    <property type="term" value="F:RNA binding"/>
    <property type="evidence" value="ECO:0007669"/>
    <property type="project" value="InterPro"/>
</dbReference>